<comment type="similarity">
    <text evidence="7">Belongs to the binding-protein-dependent transport system permease family.</text>
</comment>
<evidence type="ECO:0000256" key="7">
    <source>
        <dbReference type="RuleBase" id="RU363032"/>
    </source>
</evidence>
<feature type="transmembrane region" description="Helical" evidence="7">
    <location>
        <begin position="260"/>
        <end position="282"/>
    </location>
</feature>
<evidence type="ECO:0000259" key="8">
    <source>
        <dbReference type="PROSITE" id="PS50928"/>
    </source>
</evidence>
<protein>
    <submittedName>
        <fullName evidence="9">Sugar ABC transporter permease</fullName>
    </submittedName>
</protein>
<dbReference type="InterPro" id="IPR051393">
    <property type="entry name" value="ABC_transporter_permease"/>
</dbReference>
<dbReference type="PANTHER" id="PTHR30193:SF37">
    <property type="entry name" value="INNER MEMBRANE ABC TRANSPORTER PERMEASE PROTEIN YCJO"/>
    <property type="match status" value="1"/>
</dbReference>
<name>A0ABT0WES1_9BACI</name>
<evidence type="ECO:0000256" key="5">
    <source>
        <dbReference type="ARBA" id="ARBA00022989"/>
    </source>
</evidence>
<evidence type="ECO:0000256" key="1">
    <source>
        <dbReference type="ARBA" id="ARBA00004651"/>
    </source>
</evidence>
<dbReference type="Pfam" id="PF00528">
    <property type="entry name" value="BPD_transp_1"/>
    <property type="match status" value="1"/>
</dbReference>
<keyword evidence="2 7" id="KW-0813">Transport</keyword>
<gene>
    <name evidence="9" type="ORF">NDK43_23880</name>
</gene>
<evidence type="ECO:0000256" key="4">
    <source>
        <dbReference type="ARBA" id="ARBA00022692"/>
    </source>
</evidence>
<reference evidence="9 10" key="1">
    <citation type="submission" date="2022-06" db="EMBL/GenBank/DDBJ databases">
        <authorList>
            <person name="Jeon C.O."/>
        </authorList>
    </citation>
    <scope>NUCLEOTIDE SEQUENCE [LARGE SCALE GENOMIC DNA]</scope>
    <source>
        <strain evidence="9 10">KCTC 13943</strain>
    </source>
</reference>
<evidence type="ECO:0000313" key="9">
    <source>
        <dbReference type="EMBL" id="MCM2534822.1"/>
    </source>
</evidence>
<dbReference type="Proteomes" id="UP001523262">
    <property type="component" value="Unassembled WGS sequence"/>
</dbReference>
<evidence type="ECO:0000256" key="6">
    <source>
        <dbReference type="ARBA" id="ARBA00023136"/>
    </source>
</evidence>
<feature type="transmembrane region" description="Helical" evidence="7">
    <location>
        <begin position="12"/>
        <end position="37"/>
    </location>
</feature>
<feature type="transmembrane region" description="Helical" evidence="7">
    <location>
        <begin position="200"/>
        <end position="222"/>
    </location>
</feature>
<accession>A0ABT0WES1</accession>
<comment type="caution">
    <text evidence="9">The sequence shown here is derived from an EMBL/GenBank/DDBJ whole genome shotgun (WGS) entry which is preliminary data.</text>
</comment>
<dbReference type="EMBL" id="JAMQCR010000002">
    <property type="protein sequence ID" value="MCM2534822.1"/>
    <property type="molecule type" value="Genomic_DNA"/>
</dbReference>
<dbReference type="SUPFAM" id="SSF161098">
    <property type="entry name" value="MetI-like"/>
    <property type="match status" value="1"/>
</dbReference>
<comment type="subcellular location">
    <subcellularLocation>
        <location evidence="1 7">Cell membrane</location>
        <topology evidence="1 7">Multi-pass membrane protein</topology>
    </subcellularLocation>
</comment>
<keyword evidence="10" id="KW-1185">Reference proteome</keyword>
<sequence>MLFFRKWGFPTVMLGPFILLIAIFFFLPVILITILAFTNMDSSMQWTFNGLANFQRLFHDPNILEILNHTLVYVVFTLVINVIFGLILSIITTYFVQKESVSLFIRTIWMLPRMSPPVVYILLWLWFLDSSQYGVLNSIRSLLHLGHQALLTTHPMLVVILANGIIGASYGMIIFSSAIKSIPQDLYHAAKVDGSSTWSIIYEIIIPSLRWPMMFVTMWQLLSLLTSYEYILLLTKGGPLHESEVLSLYSFHSAFQNFEFGYGSAVALVLVVIALILSFLMWKVFGMNKMIKNSRID</sequence>
<keyword evidence="5 7" id="KW-1133">Transmembrane helix</keyword>
<feature type="transmembrane region" description="Helical" evidence="7">
    <location>
        <begin position="71"/>
        <end position="96"/>
    </location>
</feature>
<feature type="transmembrane region" description="Helical" evidence="7">
    <location>
        <begin position="117"/>
        <end position="136"/>
    </location>
</feature>
<dbReference type="Gene3D" id="1.10.3720.10">
    <property type="entry name" value="MetI-like"/>
    <property type="match status" value="1"/>
</dbReference>
<feature type="domain" description="ABC transmembrane type-1" evidence="8">
    <location>
        <begin position="67"/>
        <end position="281"/>
    </location>
</feature>
<dbReference type="InterPro" id="IPR000515">
    <property type="entry name" value="MetI-like"/>
</dbReference>
<keyword evidence="6 7" id="KW-0472">Membrane</keyword>
<dbReference type="InterPro" id="IPR035906">
    <property type="entry name" value="MetI-like_sf"/>
</dbReference>
<keyword evidence="4 7" id="KW-0812">Transmembrane</keyword>
<evidence type="ECO:0000313" key="10">
    <source>
        <dbReference type="Proteomes" id="UP001523262"/>
    </source>
</evidence>
<dbReference type="PANTHER" id="PTHR30193">
    <property type="entry name" value="ABC TRANSPORTER PERMEASE PROTEIN"/>
    <property type="match status" value="1"/>
</dbReference>
<keyword evidence="3" id="KW-1003">Cell membrane</keyword>
<feature type="transmembrane region" description="Helical" evidence="7">
    <location>
        <begin position="156"/>
        <end position="179"/>
    </location>
</feature>
<evidence type="ECO:0000256" key="2">
    <source>
        <dbReference type="ARBA" id="ARBA00022448"/>
    </source>
</evidence>
<dbReference type="CDD" id="cd06261">
    <property type="entry name" value="TM_PBP2"/>
    <property type="match status" value="1"/>
</dbReference>
<proteinExistence type="inferred from homology"/>
<dbReference type="PROSITE" id="PS50928">
    <property type="entry name" value="ABC_TM1"/>
    <property type="match status" value="1"/>
</dbReference>
<evidence type="ECO:0000256" key="3">
    <source>
        <dbReference type="ARBA" id="ARBA00022475"/>
    </source>
</evidence>
<organism evidence="9 10">
    <name type="scientific">Neobacillus pocheonensis</name>
    <dbReference type="NCBI Taxonomy" id="363869"/>
    <lineage>
        <taxon>Bacteria</taxon>
        <taxon>Bacillati</taxon>
        <taxon>Bacillota</taxon>
        <taxon>Bacilli</taxon>
        <taxon>Bacillales</taxon>
        <taxon>Bacillaceae</taxon>
        <taxon>Neobacillus</taxon>
    </lineage>
</organism>